<gene>
    <name evidence="2" type="ORF">GGR25_003580</name>
</gene>
<reference evidence="2 3" key="1">
    <citation type="submission" date="2020-08" db="EMBL/GenBank/DDBJ databases">
        <title>Genomic Encyclopedia of Type Strains, Phase IV (KMG-IV): sequencing the most valuable type-strain genomes for metagenomic binning, comparative biology and taxonomic classification.</title>
        <authorList>
            <person name="Goeker M."/>
        </authorList>
    </citation>
    <scope>NUCLEOTIDE SEQUENCE [LARGE SCALE GENOMIC DNA]</scope>
    <source>
        <strain evidence="2 3">DSM 25966</strain>
    </source>
</reference>
<evidence type="ECO:0000313" key="3">
    <source>
        <dbReference type="Proteomes" id="UP000553963"/>
    </source>
</evidence>
<dbReference type="Proteomes" id="UP000553963">
    <property type="component" value="Unassembled WGS sequence"/>
</dbReference>
<dbReference type="SUPFAM" id="SSF52540">
    <property type="entry name" value="P-loop containing nucleoside triphosphate hydrolases"/>
    <property type="match status" value="1"/>
</dbReference>
<dbReference type="RefSeq" id="WP_183400140.1">
    <property type="nucleotide sequence ID" value="NZ_JACIDS010000004.1"/>
</dbReference>
<sequence length="633" mass="67301">MSAPALGDALAQLKARIAGASPPAAGPTALPERLARLAEAVGLGRFECEVLLLAALPALEPDGAAVLAAAQGDARLRLPSIALALTSLAEANWQAFAPEAPLRRLALIGLTDESIASLAGIALPERVLHHLVGLDGIDAELLAVSTPLEPRFELGGSHHELMRRFGAQLSTDSKGLAPVLELVGADRSAALAIAAAGARAAGRRAYLVVAEALPAAAGERARLAQLWSRESVLAGALPVLDFCDMTAPGEVRSALRFAAAIAGPLALIAAEPLAVPGRNSLRLVVPRSTIADQRALWAAAGADAADVDRLVGTFTASPEIIADVTTNIGADLAPGAGSAPTPLADRLWAETRVRLRPRLDELAQRIDVRSQWSDLILPQQQFEMLKAIAAQVRQRRQVHHNWGFGGSNGRGLGITALFSGPSGTGKTLAAEVIGGALQLDVYRVDLSAAVSKWIGETEKNLRRLFDAAEDSCAILLFDEADQLFAKRTEIKDSHDRYANLEVSYLLQRMESYRGLAILTTNLRSNIDNAFLRRIRFLVDFPLPEAAERQRIWRLAFPSGAPLDGIEVERLAQLTVAGGSIKNIALNAAFIAADEGSPIRMGHLQRAARAEYYKLSKPLTEGELRGWSKEAPHG</sequence>
<evidence type="ECO:0000313" key="2">
    <source>
        <dbReference type="EMBL" id="MBB3932522.1"/>
    </source>
</evidence>
<dbReference type="AlphaFoldDB" id="A0A840AS91"/>
<dbReference type="GO" id="GO:0016887">
    <property type="term" value="F:ATP hydrolysis activity"/>
    <property type="evidence" value="ECO:0007669"/>
    <property type="project" value="InterPro"/>
</dbReference>
<name>A0A840AS91_9HYPH</name>
<proteinExistence type="predicted"/>
<dbReference type="InterPro" id="IPR054472">
    <property type="entry name" value="WHD"/>
</dbReference>
<dbReference type="InterPro" id="IPR003959">
    <property type="entry name" value="ATPase_AAA_core"/>
</dbReference>
<feature type="domain" description="AAA+ ATPase" evidence="1">
    <location>
        <begin position="412"/>
        <end position="544"/>
    </location>
</feature>
<protein>
    <recommendedName>
        <fullName evidence="1">AAA+ ATPase domain-containing protein</fullName>
    </recommendedName>
</protein>
<dbReference type="Pfam" id="PF00004">
    <property type="entry name" value="AAA"/>
    <property type="match status" value="1"/>
</dbReference>
<dbReference type="InterPro" id="IPR003593">
    <property type="entry name" value="AAA+_ATPase"/>
</dbReference>
<dbReference type="CDD" id="cd19481">
    <property type="entry name" value="RecA-like_protease"/>
    <property type="match status" value="1"/>
</dbReference>
<keyword evidence="3" id="KW-1185">Reference proteome</keyword>
<dbReference type="GO" id="GO:0005524">
    <property type="term" value="F:ATP binding"/>
    <property type="evidence" value="ECO:0007669"/>
    <property type="project" value="InterPro"/>
</dbReference>
<evidence type="ECO:0000259" key="1">
    <source>
        <dbReference type="SMART" id="SM00382"/>
    </source>
</evidence>
<dbReference type="EMBL" id="JACIDS010000004">
    <property type="protein sequence ID" value="MBB3932522.1"/>
    <property type="molecule type" value="Genomic_DNA"/>
</dbReference>
<dbReference type="Gene3D" id="3.40.50.300">
    <property type="entry name" value="P-loop containing nucleotide triphosphate hydrolases"/>
    <property type="match status" value="1"/>
</dbReference>
<dbReference type="PANTHER" id="PTHR46411:SF3">
    <property type="entry name" value="AAA+ ATPASE DOMAIN-CONTAINING PROTEIN"/>
    <property type="match status" value="1"/>
</dbReference>
<organism evidence="2 3">
    <name type="scientific">Kaistia hirudinis</name>
    <dbReference type="NCBI Taxonomy" id="1293440"/>
    <lineage>
        <taxon>Bacteria</taxon>
        <taxon>Pseudomonadati</taxon>
        <taxon>Pseudomonadota</taxon>
        <taxon>Alphaproteobacteria</taxon>
        <taxon>Hyphomicrobiales</taxon>
        <taxon>Kaistiaceae</taxon>
        <taxon>Kaistia</taxon>
    </lineage>
</organism>
<dbReference type="InterPro" id="IPR027417">
    <property type="entry name" value="P-loop_NTPase"/>
</dbReference>
<dbReference type="PANTHER" id="PTHR46411">
    <property type="entry name" value="FAMILY ATPASE, PUTATIVE-RELATED"/>
    <property type="match status" value="1"/>
</dbReference>
<comment type="caution">
    <text evidence="2">The sequence shown here is derived from an EMBL/GenBank/DDBJ whole genome shotgun (WGS) entry which is preliminary data.</text>
</comment>
<dbReference type="SMART" id="SM00382">
    <property type="entry name" value="AAA"/>
    <property type="match status" value="1"/>
</dbReference>
<dbReference type="Pfam" id="PF22977">
    <property type="entry name" value="WHD"/>
    <property type="match status" value="1"/>
</dbReference>
<accession>A0A840AS91</accession>